<keyword evidence="6 10" id="KW-0067">ATP-binding</keyword>
<feature type="binding site" evidence="10">
    <location>
        <begin position="262"/>
        <end position="264"/>
    </location>
    <ligand>
        <name>ATP</name>
        <dbReference type="ChEBI" id="CHEBI:30616"/>
    </ligand>
</feature>
<feature type="compositionally biased region" description="Low complexity" evidence="13">
    <location>
        <begin position="706"/>
        <end position="733"/>
    </location>
</feature>
<feature type="compositionally biased region" description="Polar residues" evidence="13">
    <location>
        <begin position="544"/>
        <end position="553"/>
    </location>
</feature>
<dbReference type="PANTHER" id="PTHR24350">
    <property type="entry name" value="SERINE/THREONINE-PROTEIN KINASE IAL-RELATED"/>
    <property type="match status" value="1"/>
</dbReference>
<keyword evidence="2" id="KW-0723">Serine/threonine-protein kinase</keyword>
<dbReference type="SUPFAM" id="SSF103243">
    <property type="entry name" value="KA1-like"/>
    <property type="match status" value="1"/>
</dbReference>
<evidence type="ECO:0000256" key="4">
    <source>
        <dbReference type="ARBA" id="ARBA00022741"/>
    </source>
</evidence>
<comment type="caution">
    <text evidence="16">The sequence shown here is derived from an EMBL/GenBank/DDBJ whole genome shotgun (WGS) entry which is preliminary data.</text>
</comment>
<evidence type="ECO:0000256" key="3">
    <source>
        <dbReference type="ARBA" id="ARBA00022679"/>
    </source>
</evidence>
<feature type="cross-link" description="Glycyl lysine isopeptide (Lys-Gly) (interchain with G-Cter in SUMO2)" evidence="11">
    <location>
        <position position="309"/>
    </location>
</feature>
<comment type="catalytic activity">
    <reaction evidence="7">
        <text>L-threonyl-[protein] + ATP = O-phospho-L-threonyl-[protein] + ADP + H(+)</text>
        <dbReference type="Rhea" id="RHEA:46608"/>
        <dbReference type="Rhea" id="RHEA-COMP:11060"/>
        <dbReference type="Rhea" id="RHEA-COMP:11605"/>
        <dbReference type="ChEBI" id="CHEBI:15378"/>
        <dbReference type="ChEBI" id="CHEBI:30013"/>
        <dbReference type="ChEBI" id="CHEBI:30616"/>
        <dbReference type="ChEBI" id="CHEBI:61977"/>
        <dbReference type="ChEBI" id="CHEBI:456216"/>
        <dbReference type="EC" id="2.7.11.1"/>
    </reaction>
</comment>
<dbReference type="InterPro" id="IPR028375">
    <property type="entry name" value="KA1/Ssp2_C"/>
</dbReference>
<evidence type="ECO:0000256" key="5">
    <source>
        <dbReference type="ARBA" id="ARBA00022777"/>
    </source>
</evidence>
<feature type="compositionally biased region" description="Basic and acidic residues" evidence="13">
    <location>
        <begin position="770"/>
        <end position="780"/>
    </location>
</feature>
<evidence type="ECO:0000256" key="2">
    <source>
        <dbReference type="ARBA" id="ARBA00022527"/>
    </source>
</evidence>
<dbReference type="Pfam" id="PF02149">
    <property type="entry name" value="KA1"/>
    <property type="match status" value="1"/>
</dbReference>
<dbReference type="InterPro" id="IPR000719">
    <property type="entry name" value="Prot_kinase_dom"/>
</dbReference>
<evidence type="ECO:0000256" key="6">
    <source>
        <dbReference type="ARBA" id="ARBA00022840"/>
    </source>
</evidence>
<evidence type="ECO:0000256" key="1">
    <source>
        <dbReference type="ARBA" id="ARBA00012513"/>
    </source>
</evidence>
<dbReference type="FunFam" id="3.30.200.20:FF:000003">
    <property type="entry name" value="Non-specific serine/threonine protein kinase"/>
    <property type="match status" value="1"/>
</dbReference>
<evidence type="ECO:0000256" key="13">
    <source>
        <dbReference type="SAM" id="MobiDB-lite"/>
    </source>
</evidence>
<dbReference type="InterPro" id="IPR030616">
    <property type="entry name" value="Aur-like"/>
</dbReference>
<feature type="compositionally biased region" description="Polar residues" evidence="13">
    <location>
        <begin position="62"/>
        <end position="117"/>
    </location>
</feature>
<feature type="region of interest" description="Disordered" evidence="13">
    <location>
        <begin position="1033"/>
        <end position="1089"/>
    </location>
</feature>
<sequence>MWRGFCNMHVKSSHGLNDHLPLLNADLNHDKQPCTLHAPPTALTAHPRAVVDSATSVMAPPSSGNPSSNLQIPSMNSNPGPSRQYSHSPSSAYTPSAGTSSARPTSVAAHTTTTSQNHHSASASRRQRASHTVVSPSSSGQQQGSSQSHHESSAPLYTDIYAHPAAVAYAAAHPRRTIPKFGPYLLLQTLGEGEFGKVKLGLHCQWGEEVAVKLIRRGNVDGTVRMSKVEREIEVLKTLKHPNIVRLYDVIETDKYIGIILEYASGGELFDHILAHRYLRERDAAKLFSQLISGVWYIHQKKIVHRDLKLENLLLDRHRNVIITDFGFANRFEHRADDLMQTSCGSPCYAAPELVISEGLYVGSAVDIWSCGVILYAMLAGYLPFDDDPANPDGDNINLLYRYIISTPLSFPDYISMEARDLLSTMLVPDPTRRTTLDGVMRHPWLTAYHSPRTDGQPNAFGKTIEELEQTAMDQHQSKRQAYQRQMRAHATANGVVSPSRTQSHRPDHGTAPSSSTRSRSTQPEYLYDSSVDQSIISPTANVVASPTQNGTARKNYGSPAALGLAEDDPFAGPPGSATHNTATAPPVSAGSKQRTSEDTSQANAALSPNSQSAKGHRSSSSGGGGGFRHTIQVEYDDASKNSRRSEDRRRDRSGSQGQSSAQPQQAQQNGPTVAAPLVGPAPPAKERRPSQSSFKPLPPSPPTVAPSSYRPPTAVVAPPTPKTATPGSATPTRGSRPAELNGTKTPATAEPLVVNISSPPATPNTAAIEQHERDRDSAKDTGSQNSTSSAKKGHSRGKSSLDRIGLGKIFGSGFGTNVSTAAAPVTTAVNGDGTIASQHSITPVPSEGQGSATSVLLSPVANEKDSGKKSRRNTLTVMVEPFSRSIRNRKGRMASTPLTADGPSAAKEGKRSPQAQSAVLPPTNVTPATADTTLSPSNEFGDPTGMHASSNKAKKVMQWFRTKSKGRDSVGYGVEEDSASREKESGTPTQTKYRKGFSASSSTVNQAVPASAPGLKEAAMSPVHVVVTQPNSAAPRHTASGHPQRSASTATESSATTPSFVTRFRNSVTVGGSSHNNHSSADKTHPHGQLRIHHGAVDQTTITTRPPPEVMAHVRKVLEGMGVEIQLESEYKYRCIRAKKRKGAISGAAGTSSAATVVAPAPGAAPGTGLAAITMVGSAASNGVDKRGLPLPSPSAFAGTGGMLRGLLMRRQSSQVSTHGPSSSASLAFDDESSVVVSEPLIIPEAAYGDPSQDAGDEVRFSVELTRLDRLNDTYSLDIRRLKGNLRSYKFLYDTLRERADLSATQA</sequence>
<evidence type="ECO:0000256" key="12">
    <source>
        <dbReference type="PROSITE-ProRule" id="PRU10141"/>
    </source>
</evidence>
<dbReference type="SMART" id="SM00220">
    <property type="entry name" value="S_TKc"/>
    <property type="match status" value="1"/>
</dbReference>
<feature type="compositionally biased region" description="Polar residues" evidence="13">
    <location>
        <begin position="756"/>
        <end position="768"/>
    </location>
</feature>
<evidence type="ECO:0000256" key="8">
    <source>
        <dbReference type="ARBA" id="ARBA00048679"/>
    </source>
</evidence>
<organism evidence="16 17">
    <name type="scientific">Cyclocybe aegerita</name>
    <name type="common">Black poplar mushroom</name>
    <name type="synonym">Agrocybe aegerita</name>
    <dbReference type="NCBI Taxonomy" id="1973307"/>
    <lineage>
        <taxon>Eukaryota</taxon>
        <taxon>Fungi</taxon>
        <taxon>Dikarya</taxon>
        <taxon>Basidiomycota</taxon>
        <taxon>Agaricomycotina</taxon>
        <taxon>Agaricomycetes</taxon>
        <taxon>Agaricomycetidae</taxon>
        <taxon>Agaricales</taxon>
        <taxon>Agaricineae</taxon>
        <taxon>Bolbitiaceae</taxon>
        <taxon>Cyclocybe</taxon>
    </lineage>
</organism>
<evidence type="ECO:0000256" key="7">
    <source>
        <dbReference type="ARBA" id="ARBA00047899"/>
    </source>
</evidence>
<gene>
    <name evidence="16" type="ORF">AAE3_LOCUS4145</name>
</gene>
<dbReference type="Gene3D" id="3.30.310.80">
    <property type="entry name" value="Kinase associated domain 1, KA1"/>
    <property type="match status" value="1"/>
</dbReference>
<name>A0A8S0XH00_CYCAE</name>
<feature type="compositionally biased region" description="Low complexity" evidence="13">
    <location>
        <begin position="135"/>
        <end position="147"/>
    </location>
</feature>
<evidence type="ECO:0000259" key="14">
    <source>
        <dbReference type="PROSITE" id="PS50011"/>
    </source>
</evidence>
<feature type="binding site" evidence="10">
    <location>
        <position position="325"/>
    </location>
    <ligand>
        <name>ATP</name>
        <dbReference type="ChEBI" id="CHEBI:30616"/>
    </ligand>
</feature>
<feature type="region of interest" description="Disordered" evidence="13">
    <location>
        <begin position="56"/>
        <end position="153"/>
    </location>
</feature>
<feature type="compositionally biased region" description="Polar residues" evidence="13">
    <location>
        <begin position="781"/>
        <end position="791"/>
    </location>
</feature>
<feature type="compositionally biased region" description="Polar residues" evidence="13">
    <location>
        <begin position="591"/>
        <end position="610"/>
    </location>
</feature>
<dbReference type="InterPro" id="IPR008271">
    <property type="entry name" value="Ser/Thr_kinase_AS"/>
</dbReference>
<dbReference type="OrthoDB" id="193931at2759"/>
<dbReference type="PROSITE" id="PS50011">
    <property type="entry name" value="PROTEIN_KINASE_DOM"/>
    <property type="match status" value="1"/>
</dbReference>
<reference evidence="16 17" key="1">
    <citation type="submission" date="2020-01" db="EMBL/GenBank/DDBJ databases">
        <authorList>
            <person name="Gupta K D."/>
        </authorList>
    </citation>
    <scope>NUCLEOTIDE SEQUENCE [LARGE SCALE GENOMIC DNA]</scope>
</reference>
<dbReference type="SUPFAM" id="SSF56112">
    <property type="entry name" value="Protein kinase-like (PK-like)"/>
    <property type="match status" value="1"/>
</dbReference>
<feature type="region of interest" description="Disordered" evidence="13">
    <location>
        <begin position="886"/>
        <end position="954"/>
    </location>
</feature>
<evidence type="ECO:0000256" key="11">
    <source>
        <dbReference type="PIRSR" id="PIRSR630616-3"/>
    </source>
</evidence>
<feature type="region of interest" description="Disordered" evidence="13">
    <location>
        <begin position="544"/>
        <end position="805"/>
    </location>
</feature>
<dbReference type="FunFam" id="1.10.510.10:FF:000636">
    <property type="entry name" value="Non-specific serine/threonine protein kinase"/>
    <property type="match status" value="1"/>
</dbReference>
<feature type="binding site" evidence="10 12">
    <location>
        <position position="213"/>
    </location>
    <ligand>
        <name>ATP</name>
        <dbReference type="ChEBI" id="CHEBI:30616"/>
    </ligand>
</feature>
<feature type="compositionally biased region" description="Polar residues" evidence="13">
    <location>
        <begin position="472"/>
        <end position="484"/>
    </location>
</feature>
<dbReference type="PROSITE" id="PS00107">
    <property type="entry name" value="PROTEIN_KINASE_ATP"/>
    <property type="match status" value="1"/>
</dbReference>
<feature type="compositionally biased region" description="Basic and acidic residues" evidence="13">
    <location>
        <begin position="638"/>
        <end position="654"/>
    </location>
</feature>
<keyword evidence="4 10" id="KW-0547">Nucleotide-binding</keyword>
<dbReference type="Gene3D" id="1.10.510.10">
    <property type="entry name" value="Transferase(Phosphotransferase) domain 1"/>
    <property type="match status" value="1"/>
</dbReference>
<feature type="region of interest" description="Disordered" evidence="13">
    <location>
        <begin position="472"/>
        <end position="524"/>
    </location>
</feature>
<keyword evidence="5" id="KW-0418">Kinase</keyword>
<dbReference type="GO" id="GO:0004674">
    <property type="term" value="F:protein serine/threonine kinase activity"/>
    <property type="evidence" value="ECO:0007669"/>
    <property type="project" value="UniProtKB-KW"/>
</dbReference>
<dbReference type="InterPro" id="IPR001772">
    <property type="entry name" value="KA1_dom"/>
</dbReference>
<dbReference type="EMBL" id="CACVBS010000035">
    <property type="protein sequence ID" value="CAA7262169.1"/>
    <property type="molecule type" value="Genomic_DNA"/>
</dbReference>
<dbReference type="PROSITE" id="PS00108">
    <property type="entry name" value="PROTEIN_KINASE_ST"/>
    <property type="match status" value="1"/>
</dbReference>
<evidence type="ECO:0000256" key="9">
    <source>
        <dbReference type="PIRSR" id="PIRSR630616-1"/>
    </source>
</evidence>
<dbReference type="Proteomes" id="UP000467700">
    <property type="component" value="Unassembled WGS sequence"/>
</dbReference>
<evidence type="ECO:0000256" key="10">
    <source>
        <dbReference type="PIRSR" id="PIRSR630616-2"/>
    </source>
</evidence>
<dbReference type="Pfam" id="PF00069">
    <property type="entry name" value="Pkinase"/>
    <property type="match status" value="1"/>
</dbReference>
<evidence type="ECO:0000313" key="16">
    <source>
        <dbReference type="EMBL" id="CAA7262169.1"/>
    </source>
</evidence>
<feature type="compositionally biased region" description="Polar residues" evidence="13">
    <location>
        <begin position="914"/>
        <end position="939"/>
    </location>
</feature>
<keyword evidence="17" id="KW-1185">Reference proteome</keyword>
<evidence type="ECO:0000259" key="15">
    <source>
        <dbReference type="PROSITE" id="PS50032"/>
    </source>
</evidence>
<feature type="region of interest" description="Disordered" evidence="13">
    <location>
        <begin position="967"/>
        <end position="999"/>
    </location>
</feature>
<keyword evidence="3" id="KW-0808">Transferase</keyword>
<feature type="compositionally biased region" description="Polar residues" evidence="13">
    <location>
        <begin position="1059"/>
        <end position="1080"/>
    </location>
</feature>
<feature type="compositionally biased region" description="Low complexity" evidence="13">
    <location>
        <begin position="655"/>
        <end position="679"/>
    </location>
</feature>
<accession>A0A8S0XH00</accession>
<dbReference type="InterPro" id="IPR017441">
    <property type="entry name" value="Protein_kinase_ATP_BS"/>
</dbReference>
<evidence type="ECO:0000313" key="17">
    <source>
        <dbReference type="Proteomes" id="UP000467700"/>
    </source>
</evidence>
<dbReference type="InterPro" id="IPR011009">
    <property type="entry name" value="Kinase-like_dom_sf"/>
</dbReference>
<dbReference type="EC" id="2.7.11.1" evidence="1"/>
<feature type="compositionally biased region" description="Low complexity" evidence="13">
    <location>
        <begin position="1047"/>
        <end position="1058"/>
    </location>
</feature>
<dbReference type="GO" id="GO:0005524">
    <property type="term" value="F:ATP binding"/>
    <property type="evidence" value="ECO:0007669"/>
    <property type="project" value="UniProtKB-UniRule"/>
</dbReference>
<feature type="domain" description="KA1" evidence="15">
    <location>
        <begin position="1253"/>
        <end position="1303"/>
    </location>
</feature>
<feature type="domain" description="Protein kinase" evidence="14">
    <location>
        <begin position="184"/>
        <end position="446"/>
    </location>
</feature>
<comment type="catalytic activity">
    <reaction evidence="8">
        <text>L-seryl-[protein] + ATP = O-phospho-L-seryl-[protein] + ADP + H(+)</text>
        <dbReference type="Rhea" id="RHEA:17989"/>
        <dbReference type="Rhea" id="RHEA-COMP:9863"/>
        <dbReference type="Rhea" id="RHEA-COMP:11604"/>
        <dbReference type="ChEBI" id="CHEBI:15378"/>
        <dbReference type="ChEBI" id="CHEBI:29999"/>
        <dbReference type="ChEBI" id="CHEBI:30616"/>
        <dbReference type="ChEBI" id="CHEBI:83421"/>
        <dbReference type="ChEBI" id="CHEBI:456216"/>
        <dbReference type="EC" id="2.7.11.1"/>
    </reaction>
</comment>
<feature type="binding site" evidence="10">
    <location>
        <begin position="311"/>
        <end position="312"/>
    </location>
    <ligand>
        <name>ATP</name>
        <dbReference type="ChEBI" id="CHEBI:30616"/>
    </ligand>
</feature>
<proteinExistence type="predicted"/>
<dbReference type="PROSITE" id="PS50032">
    <property type="entry name" value="KA1"/>
    <property type="match status" value="1"/>
</dbReference>
<feature type="active site" description="Proton acceptor" evidence="9">
    <location>
        <position position="307"/>
    </location>
</feature>
<protein>
    <recommendedName>
        <fullName evidence="1">non-specific serine/threonine protein kinase</fullName>
        <ecNumber evidence="1">2.7.11.1</ecNumber>
    </recommendedName>
</protein>